<comment type="caution">
    <text evidence="3">The sequence shown here is derived from an EMBL/GenBank/DDBJ whole genome shotgun (WGS) entry which is preliminary data.</text>
</comment>
<comment type="similarity">
    <text evidence="1">Belongs to the short-chain dehydrogenases/reductases (SDR) family.</text>
</comment>
<protein>
    <submittedName>
        <fullName evidence="3">3-ketoacyl-ACP reductase</fullName>
    </submittedName>
</protein>
<dbReference type="PRINTS" id="PR00081">
    <property type="entry name" value="GDHRDH"/>
</dbReference>
<dbReference type="Proteomes" id="UP000175835">
    <property type="component" value="Unassembled WGS sequence"/>
</dbReference>
<organism evidence="3 4">
    <name type="scientific">Bacillus mycoides</name>
    <dbReference type="NCBI Taxonomy" id="1405"/>
    <lineage>
        <taxon>Bacteria</taxon>
        <taxon>Bacillati</taxon>
        <taxon>Bacillota</taxon>
        <taxon>Bacilli</taxon>
        <taxon>Bacillales</taxon>
        <taxon>Bacillaceae</taxon>
        <taxon>Bacillus</taxon>
        <taxon>Bacillus cereus group</taxon>
    </lineage>
</organism>
<dbReference type="PRINTS" id="PR00080">
    <property type="entry name" value="SDRFAMILY"/>
</dbReference>
<dbReference type="Gene3D" id="3.40.50.720">
    <property type="entry name" value="NAD(P)-binding Rossmann-like Domain"/>
    <property type="match status" value="1"/>
</dbReference>
<dbReference type="InterPro" id="IPR036291">
    <property type="entry name" value="NAD(P)-bd_dom_sf"/>
</dbReference>
<evidence type="ECO:0000256" key="2">
    <source>
        <dbReference type="SAM" id="Coils"/>
    </source>
</evidence>
<dbReference type="PATRIC" id="fig|86662.23.peg.4744"/>
<evidence type="ECO:0000313" key="4">
    <source>
        <dbReference type="Proteomes" id="UP000175835"/>
    </source>
</evidence>
<proteinExistence type="inferred from homology"/>
<dbReference type="InterPro" id="IPR002347">
    <property type="entry name" value="SDR_fam"/>
</dbReference>
<dbReference type="SUPFAM" id="SSF51735">
    <property type="entry name" value="NAD(P)-binding Rossmann-fold domains"/>
    <property type="match status" value="1"/>
</dbReference>
<dbReference type="PANTHER" id="PTHR42879:SF2">
    <property type="entry name" value="3-OXOACYL-[ACYL-CARRIER-PROTEIN] REDUCTASE FABG"/>
    <property type="match status" value="1"/>
</dbReference>
<evidence type="ECO:0000313" key="3">
    <source>
        <dbReference type="EMBL" id="OFD88962.1"/>
    </source>
</evidence>
<evidence type="ECO:0000256" key="1">
    <source>
        <dbReference type="ARBA" id="ARBA00006484"/>
    </source>
</evidence>
<sequence>MLHMKYGNLKGGSFVRHALITAGTKGLGKKVTEKLLAKGYSVTVTYHSDITAMETMKETYKNMEDRLQFVRADVTKKEDLHKIVEEAMSRFGKIDFLINNAGPYVFERKKLVDYEEDEWNEMIQGNLTSVFHLLKLVVPIMRNQQFGRIINYGFQGADSAPGWIYRSAFAAAKVGLVSLTKTVAYEEAEYGITANMVCPGDIIGEMKEATIEEARNLKGSNTPIGRSGTGEDIARTISFLCEEDSDMITGTIIEVTGAVDVIHRHR</sequence>
<feature type="coiled-coil region" evidence="2">
    <location>
        <begin position="53"/>
        <end position="80"/>
    </location>
</feature>
<dbReference type="PANTHER" id="PTHR42879">
    <property type="entry name" value="3-OXOACYL-(ACYL-CARRIER-PROTEIN) REDUCTASE"/>
    <property type="match status" value="1"/>
</dbReference>
<dbReference type="AlphaFoldDB" id="A0A1E8BI98"/>
<dbReference type="InterPro" id="IPR050259">
    <property type="entry name" value="SDR"/>
</dbReference>
<dbReference type="EMBL" id="LXLX01000049">
    <property type="protein sequence ID" value="OFD88962.1"/>
    <property type="molecule type" value="Genomic_DNA"/>
</dbReference>
<keyword evidence="2" id="KW-0175">Coiled coil</keyword>
<name>A0A1E8BI98_BACMY</name>
<dbReference type="CDD" id="cd05233">
    <property type="entry name" value="SDR_c"/>
    <property type="match status" value="1"/>
</dbReference>
<gene>
    <name evidence="3" type="primary">fabG_2</name>
    <name evidence="3" type="ORF">BWGOE11_47410</name>
</gene>
<reference evidence="3 4" key="1">
    <citation type="submission" date="2016-05" db="EMBL/GenBank/DDBJ databases">
        <title>Bacillus thuringiensis and Bacillus weihenstephanensis as novel biocontrol agents of wilt causing Verticillium species.</title>
        <authorList>
            <person name="Hollensteiner J."/>
            <person name="Wemheuer F."/>
            <person name="Harting R."/>
            <person name="Kolarzyk A."/>
            <person name="Diaz-Valerio S."/>
            <person name="Poehlein A."/>
            <person name="Brzuszkiewicz E."/>
            <person name="Nesemann K."/>
            <person name="Braus-Stromeyer S."/>
            <person name="Braus G."/>
            <person name="Daniel R."/>
            <person name="Liesegang H."/>
        </authorList>
    </citation>
    <scope>NUCLEOTIDE SEQUENCE [LARGE SCALE GENOMIC DNA]</scope>
    <source>
        <strain evidence="3 4">GOE11</strain>
    </source>
</reference>
<dbReference type="Pfam" id="PF13561">
    <property type="entry name" value="adh_short_C2"/>
    <property type="match status" value="1"/>
</dbReference>
<accession>A0A1E8BI98</accession>
<dbReference type="FunFam" id="3.40.50.720:FF:000453">
    <property type="entry name" value="3-oxoacyl-[acyl-carrier protein] reductase"/>
    <property type="match status" value="1"/>
</dbReference>